<evidence type="ECO:0000313" key="1">
    <source>
        <dbReference type="Proteomes" id="UP000087171"/>
    </source>
</evidence>
<sequence>MGSLEEDELVKMVQDFIESDHSPSPTTLINSSNHHPPTQYFILQVDLFCKFKILNFVFGMFLLCVICFQDILRSDTVEEAKVMKYVMKHMRGRHGSEKTTSLSRFLVKGMRKDGFHASLCQTSWSTSFRCPAGEYEYIEVIIEDEKNIKDPTRVIVDIDFKSQFELARPTEHYKELTESLPIIFVGKENKLCNIISLLCSAAKQSLREKGLHVPPWRTTTYMTSKWLSLCPKKHVPIGKGFGVVNLNYLTSP</sequence>
<accession>A0A1S3EA26</accession>
<keyword evidence="1" id="KW-1185">Reference proteome</keyword>
<dbReference type="RefSeq" id="XP_012572224.1">
    <property type="nucleotide sequence ID" value="XM_012716770.2"/>
</dbReference>
<protein>
    <submittedName>
        <fullName evidence="2">Uncharacterized protein LOC101495246 isoform X1</fullName>
    </submittedName>
</protein>
<dbReference type="NCBIfam" id="TIGR01615">
    <property type="entry name" value="A_thal_3542"/>
    <property type="match status" value="1"/>
</dbReference>
<dbReference type="PANTHER" id="PTHR31579">
    <property type="entry name" value="OS03G0796600 PROTEIN"/>
    <property type="match status" value="1"/>
</dbReference>
<reference evidence="2" key="2">
    <citation type="submission" date="2025-08" db="UniProtKB">
        <authorList>
            <consortium name="RefSeq"/>
        </authorList>
    </citation>
    <scope>IDENTIFICATION</scope>
    <source>
        <tissue evidence="2">Etiolated seedlings</tissue>
    </source>
</reference>
<dbReference type="OrthoDB" id="691424at2759"/>
<evidence type="ECO:0000313" key="2">
    <source>
        <dbReference type="RefSeq" id="XP_012572224.1"/>
    </source>
</evidence>
<gene>
    <name evidence="2" type="primary">LOC101495246</name>
</gene>
<organism evidence="1 2">
    <name type="scientific">Cicer arietinum</name>
    <name type="common">Chickpea</name>
    <name type="synonym">Garbanzo</name>
    <dbReference type="NCBI Taxonomy" id="3827"/>
    <lineage>
        <taxon>Eukaryota</taxon>
        <taxon>Viridiplantae</taxon>
        <taxon>Streptophyta</taxon>
        <taxon>Embryophyta</taxon>
        <taxon>Tracheophyta</taxon>
        <taxon>Spermatophyta</taxon>
        <taxon>Magnoliopsida</taxon>
        <taxon>eudicotyledons</taxon>
        <taxon>Gunneridae</taxon>
        <taxon>Pentapetalae</taxon>
        <taxon>rosids</taxon>
        <taxon>fabids</taxon>
        <taxon>Fabales</taxon>
        <taxon>Fabaceae</taxon>
        <taxon>Papilionoideae</taxon>
        <taxon>50 kb inversion clade</taxon>
        <taxon>NPAAA clade</taxon>
        <taxon>Hologalegina</taxon>
        <taxon>IRL clade</taxon>
        <taxon>Cicereae</taxon>
        <taxon>Cicer</taxon>
    </lineage>
</organism>
<dbReference type="InterPro" id="IPR006502">
    <property type="entry name" value="PDDEXK-like"/>
</dbReference>
<name>A0A1S3EA26_CICAR</name>
<proteinExistence type="predicted"/>
<dbReference type="AlphaFoldDB" id="A0A1S3EA26"/>
<reference evidence="1" key="1">
    <citation type="journal article" date="2013" name="Nat. Biotechnol.">
        <title>Draft genome sequence of chickpea (Cicer arietinum) provides a resource for trait improvement.</title>
        <authorList>
            <person name="Varshney R.K."/>
            <person name="Song C."/>
            <person name="Saxena R.K."/>
            <person name="Azam S."/>
            <person name="Yu S."/>
            <person name="Sharpe A.G."/>
            <person name="Cannon S."/>
            <person name="Baek J."/>
            <person name="Rosen B.D."/>
            <person name="Tar'an B."/>
            <person name="Millan T."/>
            <person name="Zhang X."/>
            <person name="Ramsay L.D."/>
            <person name="Iwata A."/>
            <person name="Wang Y."/>
            <person name="Nelson W."/>
            <person name="Farmer A.D."/>
            <person name="Gaur P.M."/>
            <person name="Soderlund C."/>
            <person name="Penmetsa R.V."/>
            <person name="Xu C."/>
            <person name="Bharti A.K."/>
            <person name="He W."/>
            <person name="Winter P."/>
            <person name="Zhao S."/>
            <person name="Hane J.K."/>
            <person name="Carrasquilla-Garcia N."/>
            <person name="Condie J.A."/>
            <person name="Upadhyaya H.D."/>
            <person name="Luo M.C."/>
            <person name="Thudi M."/>
            <person name="Gowda C.L."/>
            <person name="Singh N.P."/>
            <person name="Lichtenzveig J."/>
            <person name="Gali K.K."/>
            <person name="Rubio J."/>
            <person name="Nadarajan N."/>
            <person name="Dolezel J."/>
            <person name="Bansal K.C."/>
            <person name="Xu X."/>
            <person name="Edwards D."/>
            <person name="Zhang G."/>
            <person name="Kahl G."/>
            <person name="Gil J."/>
            <person name="Singh K.B."/>
            <person name="Datta S.K."/>
            <person name="Jackson S.A."/>
            <person name="Wang J."/>
            <person name="Cook D.R."/>
        </authorList>
    </citation>
    <scope>NUCLEOTIDE SEQUENCE [LARGE SCALE GENOMIC DNA]</scope>
    <source>
        <strain evidence="1">cv. CDC Frontier</strain>
    </source>
</reference>
<dbReference type="Proteomes" id="UP000087171">
    <property type="component" value="Chromosome Ca6"/>
</dbReference>
<dbReference type="STRING" id="3827.A0A1S3EA26"/>
<dbReference type="PANTHER" id="PTHR31579:SF34">
    <property type="entry name" value="T14N5.3 PROTEIN"/>
    <property type="match status" value="1"/>
</dbReference>
<dbReference type="Pfam" id="PF04720">
    <property type="entry name" value="PDDEXK_6"/>
    <property type="match status" value="1"/>
</dbReference>